<reference evidence="3 4" key="1">
    <citation type="submission" date="2014-10" db="EMBL/GenBank/DDBJ databases">
        <title>Draft genome of phytase producing Bacillus ginsengihumi strain M2.11.</title>
        <authorList>
            <person name="Toymentseva A."/>
            <person name="Boulygina E.A."/>
            <person name="Kazakov S.V."/>
            <person name="Kayumov I."/>
            <person name="Suleimanova A.D."/>
            <person name="Mardanova A.M."/>
            <person name="Maria S.N."/>
            <person name="Sergey M.Y."/>
            <person name="Sharipova M.R."/>
        </authorList>
    </citation>
    <scope>NUCLEOTIDE SEQUENCE [LARGE SCALE GENOMIC DNA]</scope>
    <source>
        <strain evidence="3 4">M2.11</strain>
    </source>
</reference>
<dbReference type="STRING" id="363870.NG54_15645"/>
<dbReference type="AlphaFoldDB" id="A0A0A6VA83"/>
<dbReference type="InterPro" id="IPR036291">
    <property type="entry name" value="NAD(P)-bd_dom_sf"/>
</dbReference>
<dbReference type="Gene3D" id="3.40.50.720">
    <property type="entry name" value="NAD(P)-binding Rossmann-like Domain"/>
    <property type="match status" value="1"/>
</dbReference>
<dbReference type="EMBL" id="JRUN01000061">
    <property type="protein sequence ID" value="KHD84423.1"/>
    <property type="molecule type" value="Genomic_DNA"/>
</dbReference>
<comment type="similarity">
    <text evidence="1">Belongs to the short-chain dehydrogenases/reductases (SDR) family.</text>
</comment>
<accession>A0A0A6VA83</accession>
<dbReference type="PANTHER" id="PTHR42760:SF115">
    <property type="entry name" value="3-OXOACYL-[ACYL-CARRIER-PROTEIN] REDUCTASE FABG"/>
    <property type="match status" value="1"/>
</dbReference>
<gene>
    <name evidence="3" type="ORF">NG54_15645</name>
</gene>
<comment type="caution">
    <text evidence="3">The sequence shown here is derived from an EMBL/GenBank/DDBJ whole genome shotgun (WGS) entry which is preliminary data.</text>
</comment>
<organism evidence="3 4">
    <name type="scientific">Heyndrickxia ginsengihumi</name>
    <dbReference type="NCBI Taxonomy" id="363870"/>
    <lineage>
        <taxon>Bacteria</taxon>
        <taxon>Bacillati</taxon>
        <taxon>Bacillota</taxon>
        <taxon>Bacilli</taxon>
        <taxon>Bacillales</taxon>
        <taxon>Bacillaceae</taxon>
        <taxon>Heyndrickxia</taxon>
    </lineage>
</organism>
<evidence type="ECO:0000256" key="2">
    <source>
        <dbReference type="ARBA" id="ARBA00023002"/>
    </source>
</evidence>
<name>A0A0A6VA83_9BACI</name>
<dbReference type="Pfam" id="PF13561">
    <property type="entry name" value="adh_short_C2"/>
    <property type="match status" value="1"/>
</dbReference>
<dbReference type="Proteomes" id="UP000030588">
    <property type="component" value="Unassembled WGS sequence"/>
</dbReference>
<keyword evidence="2" id="KW-0560">Oxidoreductase</keyword>
<protein>
    <submittedName>
        <fullName evidence="3">Uncharacterized protein</fullName>
    </submittedName>
</protein>
<dbReference type="PRINTS" id="PR00081">
    <property type="entry name" value="GDHRDH"/>
</dbReference>
<dbReference type="SUPFAM" id="SSF51735">
    <property type="entry name" value="NAD(P)-binding Rossmann-fold domains"/>
    <property type="match status" value="1"/>
</dbReference>
<evidence type="ECO:0000256" key="1">
    <source>
        <dbReference type="ARBA" id="ARBA00006484"/>
    </source>
</evidence>
<evidence type="ECO:0000313" key="4">
    <source>
        <dbReference type="Proteomes" id="UP000030588"/>
    </source>
</evidence>
<proteinExistence type="inferred from homology"/>
<sequence>MTKVPAYSAAKAGVENLTQWLAVHLADVGIRVNAIAPGFFIKTREMIVYLSLMLSLHKLR</sequence>
<evidence type="ECO:0000313" key="3">
    <source>
        <dbReference type="EMBL" id="KHD84423.1"/>
    </source>
</evidence>
<dbReference type="PANTHER" id="PTHR42760">
    <property type="entry name" value="SHORT-CHAIN DEHYDROGENASES/REDUCTASES FAMILY MEMBER"/>
    <property type="match status" value="1"/>
</dbReference>
<dbReference type="InterPro" id="IPR002347">
    <property type="entry name" value="SDR_fam"/>
</dbReference>
<dbReference type="GO" id="GO:0016616">
    <property type="term" value="F:oxidoreductase activity, acting on the CH-OH group of donors, NAD or NADP as acceptor"/>
    <property type="evidence" value="ECO:0007669"/>
    <property type="project" value="TreeGrafter"/>
</dbReference>